<dbReference type="Pfam" id="PF07841">
    <property type="entry name" value="DM4_12"/>
    <property type="match status" value="1"/>
</dbReference>
<dbReference type="AlphaFoldDB" id="A0AAE1PPF7"/>
<dbReference type="PANTHER" id="PTHR21398">
    <property type="entry name" value="AGAP007094-PA"/>
    <property type="match status" value="1"/>
</dbReference>
<accession>A0AAE1PPF7</accession>
<gene>
    <name evidence="3" type="ORF">Pmani_016457</name>
</gene>
<sequence>MSWKRRRGGASQSVSSLPVLVSPPPATDQTNTDNERENQPTNILIHLPERERDTPTMSTITLLSAAVVGLVLCFINLTEALVVGDQTLENVSYGDNNPLHLLVGNTIGSQLLPHSRKKRAYQFPEGSNLEVKWGLNFPYNTYTLYHSKAVFAIPIKFPFPPELTFGPTGIQALQERFGQGSEAEIQWLTRKKRAARKERLHLYNYVQILLDKAGVDGGQCLLRAICDVGEAPLDQGLFGEMLNIMLSASPAGRPDSNEDSEYEKFIEAELHGRLNGGCEARYSKCKISPFDLVPQLISRFMEE</sequence>
<feature type="region of interest" description="Disordered" evidence="1">
    <location>
        <begin position="1"/>
        <end position="41"/>
    </location>
</feature>
<proteinExistence type="predicted"/>
<feature type="transmembrane region" description="Helical" evidence="2">
    <location>
        <begin position="60"/>
        <end position="77"/>
    </location>
</feature>
<dbReference type="SMART" id="SM00718">
    <property type="entry name" value="DM4_12"/>
    <property type="match status" value="1"/>
</dbReference>
<organism evidence="3 4">
    <name type="scientific">Petrolisthes manimaculis</name>
    <dbReference type="NCBI Taxonomy" id="1843537"/>
    <lineage>
        <taxon>Eukaryota</taxon>
        <taxon>Metazoa</taxon>
        <taxon>Ecdysozoa</taxon>
        <taxon>Arthropoda</taxon>
        <taxon>Crustacea</taxon>
        <taxon>Multicrustacea</taxon>
        <taxon>Malacostraca</taxon>
        <taxon>Eumalacostraca</taxon>
        <taxon>Eucarida</taxon>
        <taxon>Decapoda</taxon>
        <taxon>Pleocyemata</taxon>
        <taxon>Anomura</taxon>
        <taxon>Galatheoidea</taxon>
        <taxon>Porcellanidae</taxon>
        <taxon>Petrolisthes</taxon>
    </lineage>
</organism>
<evidence type="ECO:0000256" key="1">
    <source>
        <dbReference type="SAM" id="MobiDB-lite"/>
    </source>
</evidence>
<comment type="caution">
    <text evidence="3">The sequence shown here is derived from an EMBL/GenBank/DDBJ whole genome shotgun (WGS) entry which is preliminary data.</text>
</comment>
<evidence type="ECO:0000313" key="3">
    <source>
        <dbReference type="EMBL" id="KAK4312103.1"/>
    </source>
</evidence>
<keyword evidence="4" id="KW-1185">Reference proteome</keyword>
<evidence type="ECO:0000313" key="4">
    <source>
        <dbReference type="Proteomes" id="UP001292094"/>
    </source>
</evidence>
<keyword evidence="2" id="KW-0472">Membrane</keyword>
<keyword evidence="2" id="KW-1133">Transmembrane helix</keyword>
<keyword evidence="2" id="KW-0812">Transmembrane</keyword>
<dbReference type="EMBL" id="JAWZYT010001443">
    <property type="protein sequence ID" value="KAK4312103.1"/>
    <property type="molecule type" value="Genomic_DNA"/>
</dbReference>
<name>A0AAE1PPF7_9EUCA</name>
<dbReference type="PANTHER" id="PTHR21398:SF6">
    <property type="entry name" value="AGAP007094-PA"/>
    <property type="match status" value="1"/>
</dbReference>
<evidence type="ECO:0000256" key="2">
    <source>
        <dbReference type="SAM" id="Phobius"/>
    </source>
</evidence>
<dbReference type="Proteomes" id="UP001292094">
    <property type="component" value="Unassembled WGS sequence"/>
</dbReference>
<dbReference type="InterPro" id="IPR006631">
    <property type="entry name" value="DM4_12"/>
</dbReference>
<reference evidence="3" key="1">
    <citation type="submission" date="2023-11" db="EMBL/GenBank/DDBJ databases">
        <title>Genome assemblies of two species of porcelain crab, Petrolisthes cinctipes and Petrolisthes manimaculis (Anomura: Porcellanidae).</title>
        <authorList>
            <person name="Angst P."/>
        </authorList>
    </citation>
    <scope>NUCLEOTIDE SEQUENCE</scope>
    <source>
        <strain evidence="3">PB745_02</strain>
        <tissue evidence="3">Gill</tissue>
    </source>
</reference>
<protein>
    <submittedName>
        <fullName evidence="3">Uncharacterized protein</fullName>
    </submittedName>
</protein>